<gene>
    <name evidence="2" type="ORF">RQ831_18410</name>
</gene>
<feature type="region of interest" description="Disordered" evidence="1">
    <location>
        <begin position="111"/>
        <end position="141"/>
    </location>
</feature>
<dbReference type="Pfam" id="PF05037">
    <property type="entry name" value="DUF669"/>
    <property type="match status" value="1"/>
</dbReference>
<comment type="caution">
    <text evidence="2">The sequence shown here is derived from an EMBL/GenBank/DDBJ whole genome shotgun (WGS) entry which is preliminary data.</text>
</comment>
<sequence>MRFTPKSSEELNTSDLFKAGDYEFEIASADAATSKAGNEMIKLRVKIYDDAGKSVSVFDYLMESAMWKLHNACKAVGLDAEYDSGDLDPSDFVGKTGRCKVVVEKNEQYGDQNKIRDYLPPEKSTPGRGAKPSPKPAMAGIDDDIPFAACWQV</sequence>
<organism evidence="2 3">
    <name type="scientific">Roseomonas gilardii</name>
    <dbReference type="NCBI Taxonomy" id="257708"/>
    <lineage>
        <taxon>Bacteria</taxon>
        <taxon>Pseudomonadati</taxon>
        <taxon>Pseudomonadota</taxon>
        <taxon>Alphaproteobacteria</taxon>
        <taxon>Acetobacterales</taxon>
        <taxon>Roseomonadaceae</taxon>
        <taxon>Roseomonas</taxon>
    </lineage>
</organism>
<evidence type="ECO:0000313" key="3">
    <source>
        <dbReference type="Proteomes" id="UP001258945"/>
    </source>
</evidence>
<protein>
    <submittedName>
        <fullName evidence="2">DUF669 domain-containing protein</fullName>
    </submittedName>
</protein>
<dbReference type="EMBL" id="JAVVDO010000041">
    <property type="protein sequence ID" value="MDT8333030.1"/>
    <property type="molecule type" value="Genomic_DNA"/>
</dbReference>
<evidence type="ECO:0000256" key="1">
    <source>
        <dbReference type="SAM" id="MobiDB-lite"/>
    </source>
</evidence>
<keyword evidence="3" id="KW-1185">Reference proteome</keyword>
<evidence type="ECO:0000313" key="2">
    <source>
        <dbReference type="EMBL" id="MDT8333030.1"/>
    </source>
</evidence>
<dbReference type="Proteomes" id="UP001258945">
    <property type="component" value="Unassembled WGS sequence"/>
</dbReference>
<dbReference type="InterPro" id="IPR007731">
    <property type="entry name" value="DUF669"/>
</dbReference>
<dbReference type="RefSeq" id="WP_314284089.1">
    <property type="nucleotide sequence ID" value="NZ_JAVVDO010000041.1"/>
</dbReference>
<accession>A0ABU3MJX5</accession>
<name>A0ABU3MJX5_9PROT</name>
<proteinExistence type="predicted"/>
<reference evidence="2 3" key="1">
    <citation type="journal article" date="2019" name="Microb. Pathog.">
        <title>Comparison of VITEK 2, MALDI-TOF MS, 16S rRNA gene sequencing, and whole-genome sequencing for identification of Roseomonas mucosa.</title>
        <authorList>
            <person name="Rudolph W.W."/>
            <person name="Gunzer F."/>
            <person name="Trauth M."/>
            <person name="Bunk B."/>
            <person name="Bigge R."/>
            <person name="Schrottner P."/>
        </authorList>
    </citation>
    <scope>NUCLEOTIDE SEQUENCE [LARGE SCALE GENOMIC DNA]</scope>
    <source>
        <strain evidence="2 3">DSM 103800</strain>
    </source>
</reference>
<feature type="compositionally biased region" description="Basic and acidic residues" evidence="1">
    <location>
        <begin position="111"/>
        <end position="120"/>
    </location>
</feature>